<organism evidence="5 6">
    <name type="scientific">Tulasnella calospora MUT 4182</name>
    <dbReference type="NCBI Taxonomy" id="1051891"/>
    <lineage>
        <taxon>Eukaryota</taxon>
        <taxon>Fungi</taxon>
        <taxon>Dikarya</taxon>
        <taxon>Basidiomycota</taxon>
        <taxon>Agaricomycotina</taxon>
        <taxon>Agaricomycetes</taxon>
        <taxon>Cantharellales</taxon>
        <taxon>Tulasnellaceae</taxon>
        <taxon>Tulasnella</taxon>
    </lineage>
</organism>
<sequence length="777" mass="84538">MVRLFLLAATVASGALAAPQAATLTTISSSATSTPTSASTAVASPTGASDATLPSQSPVPPKQAWCPSNIFCAGALLQTVNIAQLYPDSKTFVDKPTSKSADQVSTDFFNLNNNSQGLPVTYGGITNFVQSDFKGEGLELMPTTIANDSSPSTLGTSAIPDSLSRAWAGIVNGYWGSLIRETNRDVLCPNNPSGCESSLIPLNHTFVVPGGRFREQYYWDSFWILEGLLTSQLYDVANSTLQNFMDELDRFGFIPNGGRIYYLNRSQPPVFIHMLSRYVEVTKDTSILDRALPLAEKELTWWANNRTISITSPYTSKTYKVSHYAVNNTAPRPESYLEDYESANGVVGGNDNPGYTDDQKAALYAELASGAETGWDYSTRWTKDPFATLGDTTNQQPLLRGLNVRGTIPVDLNSILYGAEVRLADLYDRSSSKRSLKHRATASSHRQSAEARKAAILDLMWDPEKLAFYDFNSTGNARSGFFSAAAFYPLWNNIWPKEVLADESKAQAMFASVGVVLAQYNGTFPATFISSGAQWDAPNTWPPHQYIVMEALNNVPKNVSTKAYPALSSDTTSWSLVPSNQLGLGQSQLPVQNLAAGGNAQGDVNWSNGTWSSGGAVPNNGTEKWNKALLRGMANRYFTSVFCSWYSTGGSIPGMLNQLSPEELNATHSDPSSTGHMYEKFNLLDIDAAGSGGEYTVQAGFGWTNGVAQWVAANFGEVLESPKCPAINVQQASSKKRWGWGWNVDEETTSYVGKRLKGRDGRYLVEVTREQTAPKKK</sequence>
<dbReference type="GO" id="GO:0005993">
    <property type="term" value="P:trehalose catabolic process"/>
    <property type="evidence" value="ECO:0007669"/>
    <property type="project" value="TreeGrafter"/>
</dbReference>
<gene>
    <name evidence="5" type="ORF">M407DRAFT_78560</name>
</gene>
<dbReference type="EC" id="3.2.1.28" evidence="2"/>
<keyword evidence="4" id="KW-0732">Signal</keyword>
<feature type="region of interest" description="Disordered" evidence="3">
    <location>
        <begin position="27"/>
        <end position="60"/>
    </location>
</feature>
<evidence type="ECO:0000256" key="1">
    <source>
        <dbReference type="ARBA" id="ARBA00005615"/>
    </source>
</evidence>
<dbReference type="InterPro" id="IPR001661">
    <property type="entry name" value="Glyco_hydro_37"/>
</dbReference>
<keyword evidence="2" id="KW-0326">Glycosidase</keyword>
<feature type="compositionally biased region" description="Low complexity" evidence="3">
    <location>
        <begin position="27"/>
        <end position="49"/>
    </location>
</feature>
<accession>A0A0C3Q328</accession>
<dbReference type="InterPro" id="IPR008928">
    <property type="entry name" value="6-hairpin_glycosidase_sf"/>
</dbReference>
<dbReference type="EMBL" id="KN823094">
    <property type="protein sequence ID" value="KIO23040.1"/>
    <property type="molecule type" value="Genomic_DNA"/>
</dbReference>
<dbReference type="Proteomes" id="UP000054248">
    <property type="component" value="Unassembled WGS sequence"/>
</dbReference>
<reference evidence="6" key="2">
    <citation type="submission" date="2015-01" db="EMBL/GenBank/DDBJ databases">
        <title>Evolutionary Origins and Diversification of the Mycorrhizal Mutualists.</title>
        <authorList>
            <consortium name="DOE Joint Genome Institute"/>
            <consortium name="Mycorrhizal Genomics Consortium"/>
            <person name="Kohler A."/>
            <person name="Kuo A."/>
            <person name="Nagy L.G."/>
            <person name="Floudas D."/>
            <person name="Copeland A."/>
            <person name="Barry K.W."/>
            <person name="Cichocki N."/>
            <person name="Veneault-Fourrey C."/>
            <person name="LaButti K."/>
            <person name="Lindquist E.A."/>
            <person name="Lipzen A."/>
            <person name="Lundell T."/>
            <person name="Morin E."/>
            <person name="Murat C."/>
            <person name="Riley R."/>
            <person name="Ohm R."/>
            <person name="Sun H."/>
            <person name="Tunlid A."/>
            <person name="Henrissat B."/>
            <person name="Grigoriev I.V."/>
            <person name="Hibbett D.S."/>
            <person name="Martin F."/>
        </authorList>
    </citation>
    <scope>NUCLEOTIDE SEQUENCE [LARGE SCALE GENOMIC DNA]</scope>
    <source>
        <strain evidence="6">MUT 4182</strain>
    </source>
</reference>
<evidence type="ECO:0000313" key="5">
    <source>
        <dbReference type="EMBL" id="KIO23040.1"/>
    </source>
</evidence>
<evidence type="ECO:0000256" key="3">
    <source>
        <dbReference type="SAM" id="MobiDB-lite"/>
    </source>
</evidence>
<dbReference type="AlphaFoldDB" id="A0A0C3Q328"/>
<keyword evidence="2" id="KW-0378">Hydrolase</keyword>
<reference evidence="5 6" key="1">
    <citation type="submission" date="2014-04" db="EMBL/GenBank/DDBJ databases">
        <authorList>
            <consortium name="DOE Joint Genome Institute"/>
            <person name="Kuo A."/>
            <person name="Girlanda M."/>
            <person name="Perotto S."/>
            <person name="Kohler A."/>
            <person name="Nagy L.G."/>
            <person name="Floudas D."/>
            <person name="Copeland A."/>
            <person name="Barry K.W."/>
            <person name="Cichocki N."/>
            <person name="Veneault-Fourrey C."/>
            <person name="LaButti K."/>
            <person name="Lindquist E.A."/>
            <person name="Lipzen A."/>
            <person name="Lundell T."/>
            <person name="Morin E."/>
            <person name="Murat C."/>
            <person name="Sun H."/>
            <person name="Tunlid A."/>
            <person name="Henrissat B."/>
            <person name="Grigoriev I.V."/>
            <person name="Hibbett D.S."/>
            <person name="Martin F."/>
            <person name="Nordberg H.P."/>
            <person name="Cantor M.N."/>
            <person name="Hua S.X."/>
        </authorList>
    </citation>
    <scope>NUCLEOTIDE SEQUENCE [LARGE SCALE GENOMIC DNA]</scope>
    <source>
        <strain evidence="5 6">MUT 4182</strain>
    </source>
</reference>
<protein>
    <recommendedName>
        <fullName evidence="2">Trehalase</fullName>
        <ecNumber evidence="2">3.2.1.28</ecNumber>
    </recommendedName>
    <alternativeName>
        <fullName evidence="2">Alpha-trehalose glucohydrolase</fullName>
    </alternativeName>
</protein>
<dbReference type="Pfam" id="PF01204">
    <property type="entry name" value="Trehalase"/>
    <property type="match status" value="2"/>
</dbReference>
<dbReference type="PANTHER" id="PTHR23403">
    <property type="entry name" value="TREHALASE"/>
    <property type="match status" value="1"/>
</dbReference>
<proteinExistence type="inferred from homology"/>
<comment type="similarity">
    <text evidence="1 2">Belongs to the glycosyl hydrolase 37 family.</text>
</comment>
<dbReference type="OrthoDB" id="3542292at2759"/>
<dbReference type="STRING" id="1051891.A0A0C3Q328"/>
<dbReference type="PANTHER" id="PTHR23403:SF1">
    <property type="entry name" value="TREHALASE"/>
    <property type="match status" value="1"/>
</dbReference>
<dbReference type="SUPFAM" id="SSF48208">
    <property type="entry name" value="Six-hairpin glycosidases"/>
    <property type="match status" value="1"/>
</dbReference>
<dbReference type="GO" id="GO:0004555">
    <property type="term" value="F:alpha,alpha-trehalase activity"/>
    <property type="evidence" value="ECO:0007669"/>
    <property type="project" value="UniProtKB-EC"/>
</dbReference>
<dbReference type="HOGENOM" id="CLU_006451_4_0_1"/>
<dbReference type="Gene3D" id="1.50.10.10">
    <property type="match status" value="1"/>
</dbReference>
<feature type="chain" id="PRO_5002177268" description="Trehalase" evidence="4">
    <location>
        <begin position="18"/>
        <end position="777"/>
    </location>
</feature>
<dbReference type="InterPro" id="IPR012341">
    <property type="entry name" value="6hp_glycosidase-like_sf"/>
</dbReference>
<evidence type="ECO:0000256" key="4">
    <source>
        <dbReference type="SAM" id="SignalP"/>
    </source>
</evidence>
<comment type="catalytic activity">
    <reaction evidence="2">
        <text>alpha,alpha-trehalose + H2O = alpha-D-glucose + beta-D-glucose</text>
        <dbReference type="Rhea" id="RHEA:32675"/>
        <dbReference type="ChEBI" id="CHEBI:15377"/>
        <dbReference type="ChEBI" id="CHEBI:15903"/>
        <dbReference type="ChEBI" id="CHEBI:16551"/>
        <dbReference type="ChEBI" id="CHEBI:17925"/>
        <dbReference type="EC" id="3.2.1.28"/>
    </reaction>
</comment>
<evidence type="ECO:0000313" key="6">
    <source>
        <dbReference type="Proteomes" id="UP000054248"/>
    </source>
</evidence>
<dbReference type="PRINTS" id="PR00744">
    <property type="entry name" value="GLHYDRLASE37"/>
</dbReference>
<evidence type="ECO:0000256" key="2">
    <source>
        <dbReference type="RuleBase" id="RU361180"/>
    </source>
</evidence>
<name>A0A0C3Q328_9AGAM</name>
<keyword evidence="6" id="KW-1185">Reference proteome</keyword>
<feature type="signal peptide" evidence="4">
    <location>
        <begin position="1"/>
        <end position="17"/>
    </location>
</feature>